<evidence type="ECO:0000256" key="1">
    <source>
        <dbReference type="ARBA" id="ARBA00005820"/>
    </source>
</evidence>
<dbReference type="SUPFAM" id="SSF46894">
    <property type="entry name" value="C-terminal effector domain of the bipartite response regulators"/>
    <property type="match status" value="1"/>
</dbReference>
<evidence type="ECO:0000259" key="6">
    <source>
        <dbReference type="PROSITE" id="PS51755"/>
    </source>
</evidence>
<dbReference type="InterPro" id="IPR041664">
    <property type="entry name" value="AAA_16"/>
</dbReference>
<dbReference type="EMBL" id="PYAX01000004">
    <property type="protein sequence ID" value="PSL55915.1"/>
    <property type="molecule type" value="Genomic_DNA"/>
</dbReference>
<dbReference type="InterPro" id="IPR001867">
    <property type="entry name" value="OmpR/PhoB-type_DNA-bd"/>
</dbReference>
<evidence type="ECO:0000256" key="5">
    <source>
        <dbReference type="PROSITE-ProRule" id="PRU01091"/>
    </source>
</evidence>
<dbReference type="InterPro" id="IPR011990">
    <property type="entry name" value="TPR-like_helical_dom_sf"/>
</dbReference>
<reference evidence="7 8" key="1">
    <citation type="submission" date="2018-03" db="EMBL/GenBank/DDBJ databases">
        <title>Genomic Encyclopedia of Type Strains, Phase III (KMG-III): the genomes of soil and plant-associated and newly described type strains.</title>
        <authorList>
            <person name="Whitman W."/>
        </authorList>
    </citation>
    <scope>NUCLEOTIDE SEQUENCE [LARGE SCALE GENOMIC DNA]</scope>
    <source>
        <strain evidence="7 8">CGMCC 4.7097</strain>
    </source>
</reference>
<keyword evidence="4" id="KW-0804">Transcription</keyword>
<dbReference type="PANTHER" id="PTHR35807">
    <property type="entry name" value="TRANSCRIPTIONAL REGULATOR REDD-RELATED"/>
    <property type="match status" value="1"/>
</dbReference>
<dbReference type="Proteomes" id="UP000241118">
    <property type="component" value="Unassembled WGS sequence"/>
</dbReference>
<sequence>MTGVPVPVRVELLGTVRAWRNGVEIDLGTARRRAVFALLALRAGQTVSKDELIDGVWGDSPPATAAAGLHTYVSGLRQALEPDRPKRSTGVVLTSAGSGYCLRVPVDGVDVHRFERHRERARELADREPALALAELDQAHALWRGEALSGVSGPFAESQRTRLHELRLATAERRAELALVVGRHEDMIADLAALTREHPVREGLRALLMTALHRAGRQAEALEVYHDARRVLVEELGMEPGAVLRQAHRMVLEDKSDDVPAPRVGASPMIKPAVFVGRDEESDLLRAVVDDLAAGFGGAVWVGGEPGVGKSALLATGLAGAVEAGCRVAWAAGDEFGPRTPLRVLLDCLDVTESSGDPRRAALAQALRAPADASDDPVPLVVEQVLGLIDELCAEAPLVIVVDDLHWVDEASVLLWHRLLRVVHRSPLLLVAAARPVPRRADVEQVRRTVAASGGRVVELGPLSDESVTAMLTGLLGSPPGRNLRALAGLAAGNPLYTKDVVDAVMREDAVRVVDGVADAVPRPDRDIPRSLVSVMTRRLGFLSAPTTDVLRSAALLGDEFALGDAATALGRTVSDLVAAVEEATTAGVLDDGGPKVAFRHPLVRQALHLSVPAGVRAALHRQAAGALAAAGAPAELVVGQLAAAPGMVDEWAAGWLVAHAAALVDHAPERVVGLLRAVVAESAVDAEHRERLAALLARVLFWLGRPPQAAARYVLARTRDADRAAGMRWILAHAAYRDGQVTAAVDALRAAVDDEAVPPAWRARLESLLAVVQRDGLNDVDAAEQTARRALRRGEEAHDDFAVAHARQGLWQVSTVRRDHVRALEHVDRALDLTAPHPGFGMLRLGLLDNKAFTLQNLDRLDEADDVLRAARDLAGSGGTGPHLTTAVPDYWRGRWDRALAEAEVVRDDPGRMVYGLRERGPVLLVLGVAALIAARRGLTALAEDCLRAAAGQPFVILADREHGDFLLAARAVLAEGAGRPEEAFAVLAPLLTSTPGHMVLRHQWLPDVARLAVRTGRTDVAERALAGCVEEAARERVPGRAFAAEARCRGLVRGDPGPVLDAVARYRAVGRPVELAEALEDAAVLLAAQGDRAAGDAAFREALAGYESLGAAHDVRRARARMRDAGRGIGWAG</sequence>
<dbReference type="InterPro" id="IPR027417">
    <property type="entry name" value="P-loop_NTPase"/>
</dbReference>
<comment type="caution">
    <text evidence="7">The sequence shown here is derived from an EMBL/GenBank/DDBJ whole genome shotgun (WGS) entry which is preliminary data.</text>
</comment>
<dbReference type="InterPro" id="IPR051677">
    <property type="entry name" value="AfsR-DnrI-RedD_regulator"/>
</dbReference>
<accession>A0A2P8IBS6</accession>
<dbReference type="InterPro" id="IPR016032">
    <property type="entry name" value="Sig_transdc_resp-reg_C-effctor"/>
</dbReference>
<dbReference type="Pfam" id="PF13191">
    <property type="entry name" value="AAA_16"/>
    <property type="match status" value="1"/>
</dbReference>
<feature type="domain" description="OmpR/PhoB-type" evidence="6">
    <location>
        <begin position="1"/>
        <end position="104"/>
    </location>
</feature>
<feature type="DNA-binding region" description="OmpR/PhoB-type" evidence="5">
    <location>
        <begin position="1"/>
        <end position="104"/>
    </location>
</feature>
<dbReference type="GO" id="GO:0006355">
    <property type="term" value="P:regulation of DNA-templated transcription"/>
    <property type="evidence" value="ECO:0007669"/>
    <property type="project" value="InterPro"/>
</dbReference>
<dbReference type="PROSITE" id="PS51755">
    <property type="entry name" value="OMPR_PHOB"/>
    <property type="match status" value="1"/>
</dbReference>
<keyword evidence="3 5" id="KW-0238">DNA-binding</keyword>
<organism evidence="7 8">
    <name type="scientific">Saccharothrix carnea</name>
    <dbReference type="NCBI Taxonomy" id="1280637"/>
    <lineage>
        <taxon>Bacteria</taxon>
        <taxon>Bacillati</taxon>
        <taxon>Actinomycetota</taxon>
        <taxon>Actinomycetes</taxon>
        <taxon>Pseudonocardiales</taxon>
        <taxon>Pseudonocardiaceae</taxon>
        <taxon>Saccharothrix</taxon>
    </lineage>
</organism>
<dbReference type="SUPFAM" id="SSF48452">
    <property type="entry name" value="TPR-like"/>
    <property type="match status" value="2"/>
</dbReference>
<dbReference type="GO" id="GO:0003677">
    <property type="term" value="F:DNA binding"/>
    <property type="evidence" value="ECO:0007669"/>
    <property type="project" value="UniProtKB-UniRule"/>
</dbReference>
<proteinExistence type="inferred from homology"/>
<dbReference type="Pfam" id="PF00486">
    <property type="entry name" value="Trans_reg_C"/>
    <property type="match status" value="1"/>
</dbReference>
<dbReference type="CDD" id="cd00383">
    <property type="entry name" value="trans_reg_C"/>
    <property type="match status" value="1"/>
</dbReference>
<comment type="similarity">
    <text evidence="1">Belongs to the AfsR/DnrI/RedD regulatory family.</text>
</comment>
<dbReference type="AlphaFoldDB" id="A0A2P8IBS6"/>
<protein>
    <submittedName>
        <fullName evidence="7">DNA-binding SARP family transcriptional activator</fullName>
    </submittedName>
</protein>
<dbReference type="SMART" id="SM01043">
    <property type="entry name" value="BTAD"/>
    <property type="match status" value="1"/>
</dbReference>
<dbReference type="InterPro" id="IPR036388">
    <property type="entry name" value="WH-like_DNA-bd_sf"/>
</dbReference>
<dbReference type="PANTHER" id="PTHR35807:SF1">
    <property type="entry name" value="TRANSCRIPTIONAL REGULATOR REDD"/>
    <property type="match status" value="1"/>
</dbReference>
<dbReference type="Gene3D" id="1.10.10.10">
    <property type="entry name" value="Winged helix-like DNA-binding domain superfamily/Winged helix DNA-binding domain"/>
    <property type="match status" value="1"/>
</dbReference>
<dbReference type="Pfam" id="PF03704">
    <property type="entry name" value="BTAD"/>
    <property type="match status" value="1"/>
</dbReference>
<gene>
    <name evidence="7" type="ORF">B0I31_104206</name>
</gene>
<dbReference type="InterPro" id="IPR005158">
    <property type="entry name" value="BTAD"/>
</dbReference>
<dbReference type="GO" id="GO:0000160">
    <property type="term" value="P:phosphorelay signal transduction system"/>
    <property type="evidence" value="ECO:0007669"/>
    <property type="project" value="InterPro"/>
</dbReference>
<keyword evidence="2" id="KW-0805">Transcription regulation</keyword>
<keyword evidence="8" id="KW-1185">Reference proteome</keyword>
<name>A0A2P8IBS6_SACCR</name>
<dbReference type="CDD" id="cd15831">
    <property type="entry name" value="BTAD"/>
    <property type="match status" value="1"/>
</dbReference>
<evidence type="ECO:0000313" key="8">
    <source>
        <dbReference type="Proteomes" id="UP000241118"/>
    </source>
</evidence>
<dbReference type="SMART" id="SM00862">
    <property type="entry name" value="Trans_reg_C"/>
    <property type="match status" value="1"/>
</dbReference>
<evidence type="ECO:0000313" key="7">
    <source>
        <dbReference type="EMBL" id="PSL55915.1"/>
    </source>
</evidence>
<evidence type="ECO:0000256" key="2">
    <source>
        <dbReference type="ARBA" id="ARBA00023015"/>
    </source>
</evidence>
<dbReference type="SUPFAM" id="SSF52540">
    <property type="entry name" value="P-loop containing nucleoside triphosphate hydrolases"/>
    <property type="match status" value="1"/>
</dbReference>
<evidence type="ECO:0000256" key="3">
    <source>
        <dbReference type="ARBA" id="ARBA00023125"/>
    </source>
</evidence>
<evidence type="ECO:0000256" key="4">
    <source>
        <dbReference type="ARBA" id="ARBA00023163"/>
    </source>
</evidence>
<dbReference type="Gene3D" id="1.25.40.10">
    <property type="entry name" value="Tetratricopeptide repeat domain"/>
    <property type="match status" value="2"/>
</dbReference>